<protein>
    <submittedName>
        <fullName evidence="1">Uncharacterized protein</fullName>
    </submittedName>
</protein>
<feature type="non-terminal residue" evidence="1">
    <location>
        <position position="1"/>
    </location>
</feature>
<dbReference type="EMBL" id="BART01016764">
    <property type="protein sequence ID" value="GAG85908.1"/>
    <property type="molecule type" value="Genomic_DNA"/>
</dbReference>
<evidence type="ECO:0000313" key="1">
    <source>
        <dbReference type="EMBL" id="GAG85908.1"/>
    </source>
</evidence>
<gene>
    <name evidence="1" type="ORF">S01H4_32144</name>
</gene>
<accession>X1BP98</accession>
<proteinExistence type="predicted"/>
<name>X1BP98_9ZZZZ</name>
<dbReference type="AlphaFoldDB" id="X1BP98"/>
<organism evidence="1">
    <name type="scientific">marine sediment metagenome</name>
    <dbReference type="NCBI Taxonomy" id="412755"/>
    <lineage>
        <taxon>unclassified sequences</taxon>
        <taxon>metagenomes</taxon>
        <taxon>ecological metagenomes</taxon>
    </lineage>
</organism>
<comment type="caution">
    <text evidence="1">The sequence shown here is derived from an EMBL/GenBank/DDBJ whole genome shotgun (WGS) entry which is preliminary data.</text>
</comment>
<reference evidence="1" key="1">
    <citation type="journal article" date="2014" name="Front. Microbiol.">
        <title>High frequency of phylogenetically diverse reductive dehalogenase-homologous genes in deep subseafloor sedimentary metagenomes.</title>
        <authorList>
            <person name="Kawai M."/>
            <person name="Futagami T."/>
            <person name="Toyoda A."/>
            <person name="Takaki Y."/>
            <person name="Nishi S."/>
            <person name="Hori S."/>
            <person name="Arai W."/>
            <person name="Tsubouchi T."/>
            <person name="Morono Y."/>
            <person name="Uchiyama I."/>
            <person name="Ito T."/>
            <person name="Fujiyama A."/>
            <person name="Inagaki F."/>
            <person name="Takami H."/>
        </authorList>
    </citation>
    <scope>NUCLEOTIDE SEQUENCE</scope>
    <source>
        <strain evidence="1">Expedition CK06-06</strain>
    </source>
</reference>
<sequence>KLEGAMWYEDFINDRIMVVKPANLVDSGVDLTEADYDDCEYEDDCNQVRAFFVFGKSEDKIFAKAVDETVSGYKTEKLIDESITNVADAQDIADAQLALVNSKRPSIRLPLNADNAALQLGTTVDVTFARPTIAKTAYPIRKIERSKFGITGIQTVLYLGFGESTFEEDAAKAIRDNAFRSHKSQTDRLISP</sequence>